<sequence length="221" mass="25906">MPELIKAKEPFRFYTRLHLSELTGFKATTLEELLDLMKEVPGSCIYHHTHRFLQQHQYLSPEPPNDFAYWVNSALGEDELAERLASIDTVQFSTIRGLREEMIAKIEQYIKANPKSKRKFAEEAQEFHFIKSVSFILPTKYVVNDLKEFIDVLAKITMDSVYFHIFEARLRLEKKTNDFSYWIETSIGNKKLADKIANLDPYTHTLEDLRDTLIKIIEKSV</sequence>
<gene>
    <name evidence="1" type="ORF">COW11_05285</name>
</gene>
<dbReference type="EMBL" id="PFGP01000123">
    <property type="protein sequence ID" value="PIW66040.1"/>
    <property type="molecule type" value="Genomic_DNA"/>
</dbReference>
<protein>
    <submittedName>
        <fullName evidence="1">Uncharacterized protein</fullName>
    </submittedName>
</protein>
<name>A0A2J0LJ26_9BACT</name>
<dbReference type="AlphaFoldDB" id="A0A2J0LJ26"/>
<organism evidence="1 2">
    <name type="scientific">Candidatus Taenaricola geysiri</name>
    <dbReference type="NCBI Taxonomy" id="1974752"/>
    <lineage>
        <taxon>Bacteria</taxon>
        <taxon>Pseudomonadati</taxon>
        <taxon>Candidatus Omnitrophota</taxon>
        <taxon>Candidatus Taenaricola</taxon>
    </lineage>
</organism>
<proteinExistence type="predicted"/>
<accession>A0A2J0LJ26</accession>
<dbReference type="InterPro" id="IPR044036">
    <property type="entry name" value="DUF5752"/>
</dbReference>
<evidence type="ECO:0000313" key="2">
    <source>
        <dbReference type="Proteomes" id="UP000231267"/>
    </source>
</evidence>
<comment type="caution">
    <text evidence="1">The sequence shown here is derived from an EMBL/GenBank/DDBJ whole genome shotgun (WGS) entry which is preliminary data.</text>
</comment>
<reference evidence="1 2" key="1">
    <citation type="submission" date="2017-09" db="EMBL/GenBank/DDBJ databases">
        <title>Depth-based differentiation of microbial function through sediment-hosted aquifers and enrichment of novel symbionts in the deep terrestrial subsurface.</title>
        <authorList>
            <person name="Probst A.J."/>
            <person name="Ladd B."/>
            <person name="Jarett J.K."/>
            <person name="Geller-Mcgrath D.E."/>
            <person name="Sieber C.M."/>
            <person name="Emerson J.B."/>
            <person name="Anantharaman K."/>
            <person name="Thomas B.C."/>
            <person name="Malmstrom R."/>
            <person name="Stieglmeier M."/>
            <person name="Klingl A."/>
            <person name="Woyke T."/>
            <person name="Ryan C.M."/>
            <person name="Banfield J.F."/>
        </authorList>
    </citation>
    <scope>NUCLEOTIDE SEQUENCE [LARGE SCALE GENOMIC DNA]</scope>
    <source>
        <strain evidence="1">CG12_big_fil_rev_8_21_14_0_65_43_15</strain>
    </source>
</reference>
<dbReference type="Proteomes" id="UP000231267">
    <property type="component" value="Unassembled WGS sequence"/>
</dbReference>
<dbReference type="Pfam" id="PF19027">
    <property type="entry name" value="DUF5752"/>
    <property type="match status" value="1"/>
</dbReference>
<evidence type="ECO:0000313" key="1">
    <source>
        <dbReference type="EMBL" id="PIW66040.1"/>
    </source>
</evidence>